<comment type="caution">
    <text evidence="1">The sequence shown here is derived from an EMBL/GenBank/DDBJ whole genome shotgun (WGS) entry which is preliminary data.</text>
</comment>
<gene>
    <name evidence="1" type="ORF">JQM67_10465</name>
</gene>
<dbReference type="EMBL" id="JAFBIT010000003">
    <property type="protein sequence ID" value="MCF2653024.1"/>
    <property type="molecule type" value="Genomic_DNA"/>
</dbReference>
<evidence type="ECO:0000313" key="2">
    <source>
        <dbReference type="Proteomes" id="UP001299220"/>
    </source>
</evidence>
<organism evidence="1 2">
    <name type="scientific">Anaeromassilibacillus senegalensis</name>
    <dbReference type="NCBI Taxonomy" id="1673717"/>
    <lineage>
        <taxon>Bacteria</taxon>
        <taxon>Bacillati</taxon>
        <taxon>Bacillota</taxon>
        <taxon>Clostridia</taxon>
        <taxon>Eubacteriales</taxon>
        <taxon>Acutalibacteraceae</taxon>
        <taxon>Anaeromassilibacillus</taxon>
    </lineage>
</organism>
<evidence type="ECO:0000313" key="1">
    <source>
        <dbReference type="EMBL" id="MCF2653024.1"/>
    </source>
</evidence>
<proteinExistence type="predicted"/>
<protein>
    <submittedName>
        <fullName evidence="1">Uncharacterized protein</fullName>
    </submittedName>
</protein>
<dbReference type="RefSeq" id="WP_235324052.1">
    <property type="nucleotide sequence ID" value="NZ_JAFBIT010000003.1"/>
</dbReference>
<name>A0ABS9CPN3_9FIRM</name>
<reference evidence="1 2" key="1">
    <citation type="submission" date="2020-12" db="EMBL/GenBank/DDBJ databases">
        <title>Whole genome sequences of gut porcine anaerobes.</title>
        <authorList>
            <person name="Kubasova T."/>
            <person name="Jahodarova E."/>
            <person name="Rychlik I."/>
        </authorList>
    </citation>
    <scope>NUCLEOTIDE SEQUENCE [LARGE SCALE GENOMIC DNA]</scope>
    <source>
        <strain evidence="1 2">An867</strain>
    </source>
</reference>
<keyword evidence="2" id="KW-1185">Reference proteome</keyword>
<accession>A0ABS9CPN3</accession>
<sequence>MNYPLHNENKKHPEILTPIHSSYSDEYAERMCDLYLSDHIERNEQGELQEYYRLHARDWHTPEMALAYDIKCPKCGAILKQVARQNSGTELGLYTCKVCNKD</sequence>
<dbReference type="Proteomes" id="UP001299220">
    <property type="component" value="Unassembled WGS sequence"/>
</dbReference>